<dbReference type="Gene3D" id="3.10.450.610">
    <property type="match status" value="1"/>
</dbReference>
<keyword evidence="2" id="KW-1185">Reference proteome</keyword>
<dbReference type="Pfam" id="PF16245">
    <property type="entry name" value="DUF4902"/>
    <property type="match status" value="1"/>
</dbReference>
<protein>
    <submittedName>
        <fullName evidence="1">DUF4902 domain-containing protein</fullName>
    </submittedName>
</protein>
<dbReference type="Proteomes" id="UP001501565">
    <property type="component" value="Unassembled WGS sequence"/>
</dbReference>
<gene>
    <name evidence="1" type="ORF">GCM10022277_26150</name>
</gene>
<sequence length="139" mass="15889">MNINTHQSSNPLLTLSQDGYIRVTQSVLKTIALKHLDSGIYDDPVAIHHNQNITCEVTGYTEWISETIPLLSIGWDWKLDYKKQSLAYVMTGNPYSNVIVQDNNFSDLDQYDSLNFLSDLINKIEWSSQISTLITKKYS</sequence>
<dbReference type="InterPro" id="IPR032598">
    <property type="entry name" value="RsaM-like"/>
</dbReference>
<evidence type="ECO:0000313" key="2">
    <source>
        <dbReference type="Proteomes" id="UP001501565"/>
    </source>
</evidence>
<dbReference type="EMBL" id="BAABBN010000007">
    <property type="protein sequence ID" value="GAA3928407.1"/>
    <property type="molecule type" value="Genomic_DNA"/>
</dbReference>
<proteinExistence type="predicted"/>
<name>A0ABP7MR14_9GAMM</name>
<comment type="caution">
    <text evidence="1">The sequence shown here is derived from an EMBL/GenBank/DDBJ whole genome shotgun (WGS) entry which is preliminary data.</text>
</comment>
<accession>A0ABP7MR14</accession>
<dbReference type="RefSeq" id="WP_344798982.1">
    <property type="nucleotide sequence ID" value="NZ_BAABBN010000007.1"/>
</dbReference>
<evidence type="ECO:0000313" key="1">
    <source>
        <dbReference type="EMBL" id="GAA3928407.1"/>
    </source>
</evidence>
<organism evidence="1 2">
    <name type="scientific">Litoribacillus peritrichatus</name>
    <dbReference type="NCBI Taxonomy" id="718191"/>
    <lineage>
        <taxon>Bacteria</taxon>
        <taxon>Pseudomonadati</taxon>
        <taxon>Pseudomonadota</taxon>
        <taxon>Gammaproteobacteria</taxon>
        <taxon>Oceanospirillales</taxon>
        <taxon>Oceanospirillaceae</taxon>
        <taxon>Litoribacillus</taxon>
    </lineage>
</organism>
<reference evidence="2" key="1">
    <citation type="journal article" date="2019" name="Int. J. Syst. Evol. Microbiol.">
        <title>The Global Catalogue of Microorganisms (GCM) 10K type strain sequencing project: providing services to taxonomists for standard genome sequencing and annotation.</title>
        <authorList>
            <consortium name="The Broad Institute Genomics Platform"/>
            <consortium name="The Broad Institute Genome Sequencing Center for Infectious Disease"/>
            <person name="Wu L."/>
            <person name="Ma J."/>
        </authorList>
    </citation>
    <scope>NUCLEOTIDE SEQUENCE [LARGE SCALE GENOMIC DNA]</scope>
    <source>
        <strain evidence="2">JCM 17551</strain>
    </source>
</reference>